<dbReference type="SUPFAM" id="SSF81665">
    <property type="entry name" value="Calcium ATPase, transmembrane domain M"/>
    <property type="match status" value="1"/>
</dbReference>
<feature type="transmembrane region" description="Helical" evidence="16">
    <location>
        <begin position="276"/>
        <end position="294"/>
    </location>
</feature>
<feature type="transmembrane region" description="Helical" evidence="16">
    <location>
        <begin position="200"/>
        <end position="223"/>
    </location>
</feature>
<dbReference type="Pfam" id="PF00122">
    <property type="entry name" value="E1-E2_ATPase"/>
    <property type="match status" value="1"/>
</dbReference>
<dbReference type="SUPFAM" id="SSF55008">
    <property type="entry name" value="HMA, heavy metal-associated domain"/>
    <property type="match status" value="3"/>
</dbReference>
<evidence type="ECO:0000313" key="19">
    <source>
        <dbReference type="EMBL" id="PWB93955.1"/>
    </source>
</evidence>
<comment type="subcellular location">
    <subcellularLocation>
        <location evidence="16">Cell membrane</location>
    </subcellularLocation>
    <subcellularLocation>
        <location evidence="1">Endomembrane system</location>
        <topology evidence="1">Multi-pass membrane protein</topology>
    </subcellularLocation>
</comment>
<feature type="domain" description="HMA" evidence="18">
    <location>
        <begin position="859"/>
        <end position="923"/>
    </location>
</feature>
<dbReference type="SFLD" id="SFLDG00002">
    <property type="entry name" value="C1.7:_P-type_atpase_like"/>
    <property type="match status" value="1"/>
</dbReference>
<evidence type="ECO:0000256" key="1">
    <source>
        <dbReference type="ARBA" id="ARBA00004127"/>
    </source>
</evidence>
<dbReference type="InterPro" id="IPR023299">
    <property type="entry name" value="ATPase_P-typ_cyto_dom_N"/>
</dbReference>
<dbReference type="SFLD" id="SFLDF00027">
    <property type="entry name" value="p-type_atpase"/>
    <property type="match status" value="1"/>
</dbReference>
<dbReference type="NCBIfam" id="TIGR01511">
    <property type="entry name" value="ATPase-IB1_Cu"/>
    <property type="match status" value="1"/>
</dbReference>
<evidence type="ECO:0000313" key="20">
    <source>
        <dbReference type="Proteomes" id="UP000245137"/>
    </source>
</evidence>
<feature type="transmembrane region" description="Helical" evidence="16">
    <location>
        <begin position="174"/>
        <end position="194"/>
    </location>
</feature>
<feature type="transmembrane region" description="Helical" evidence="16">
    <location>
        <begin position="456"/>
        <end position="479"/>
    </location>
</feature>
<dbReference type="PROSITE" id="PS50846">
    <property type="entry name" value="HMA_2"/>
    <property type="match status" value="3"/>
</dbReference>
<evidence type="ECO:0000256" key="17">
    <source>
        <dbReference type="SAM" id="MobiDB-lite"/>
    </source>
</evidence>
<dbReference type="EMBL" id="PUIV01000013">
    <property type="protein sequence ID" value="PWB93955.1"/>
    <property type="molecule type" value="Genomic_DNA"/>
</dbReference>
<feature type="domain" description="HMA" evidence="18">
    <location>
        <begin position="14"/>
        <end position="79"/>
    </location>
</feature>
<keyword evidence="14" id="KW-0406">Ion transport</keyword>
<evidence type="ECO:0000256" key="13">
    <source>
        <dbReference type="ARBA" id="ARBA00023008"/>
    </source>
</evidence>
<dbReference type="CDD" id="cd00371">
    <property type="entry name" value="HMA"/>
    <property type="match status" value="3"/>
</dbReference>
<dbReference type="PRINTS" id="PR00943">
    <property type="entry name" value="CUATPASE"/>
</dbReference>
<dbReference type="InterPro" id="IPR036412">
    <property type="entry name" value="HAD-like_sf"/>
</dbReference>
<keyword evidence="5 16" id="KW-0479">Metal-binding</keyword>
<dbReference type="Pfam" id="PF00702">
    <property type="entry name" value="Hydrolase"/>
    <property type="match status" value="1"/>
</dbReference>
<keyword evidence="13" id="KW-0186">Copper</keyword>
<keyword evidence="20" id="KW-1185">Reference proteome</keyword>
<keyword evidence="3" id="KW-0813">Transport</keyword>
<dbReference type="PRINTS" id="PR00119">
    <property type="entry name" value="CATATPASE"/>
</dbReference>
<dbReference type="NCBIfam" id="TIGR00003">
    <property type="entry name" value="copper ion binding protein"/>
    <property type="match status" value="1"/>
</dbReference>
<keyword evidence="7 16" id="KW-0547">Nucleotide-binding</keyword>
<evidence type="ECO:0000256" key="15">
    <source>
        <dbReference type="ARBA" id="ARBA00023136"/>
    </source>
</evidence>
<evidence type="ECO:0000256" key="8">
    <source>
        <dbReference type="ARBA" id="ARBA00022796"/>
    </source>
</evidence>
<dbReference type="GO" id="GO:0005507">
    <property type="term" value="F:copper ion binding"/>
    <property type="evidence" value="ECO:0007669"/>
    <property type="project" value="InterPro"/>
</dbReference>
<keyword evidence="4 16" id="KW-0812">Transmembrane</keyword>
<evidence type="ECO:0000256" key="14">
    <source>
        <dbReference type="ARBA" id="ARBA00023065"/>
    </source>
</evidence>
<evidence type="ECO:0000256" key="5">
    <source>
        <dbReference type="ARBA" id="ARBA00022723"/>
    </source>
</evidence>
<dbReference type="FunFam" id="2.70.150.10:FF:000002">
    <property type="entry name" value="Copper-transporting ATPase 1, putative"/>
    <property type="match status" value="1"/>
</dbReference>
<dbReference type="SUPFAM" id="SSF81653">
    <property type="entry name" value="Calcium ATPase, transduction domain A"/>
    <property type="match status" value="1"/>
</dbReference>
<comment type="similarity">
    <text evidence="2 16">Belongs to the cation transport ATPase (P-type) (TC 3.A.3) family. Type IB subfamily.</text>
</comment>
<dbReference type="Gene3D" id="3.30.70.100">
    <property type="match status" value="3"/>
</dbReference>
<dbReference type="NCBIfam" id="TIGR01512">
    <property type="entry name" value="ATPase-IB2_Cd"/>
    <property type="match status" value="1"/>
</dbReference>
<feature type="transmembrane region" description="Helical" evidence="16">
    <location>
        <begin position="771"/>
        <end position="790"/>
    </location>
</feature>
<dbReference type="InterPro" id="IPR006122">
    <property type="entry name" value="HMA_Cu_ion-bd"/>
</dbReference>
<dbReference type="InterPro" id="IPR006121">
    <property type="entry name" value="HMA_dom"/>
</dbReference>
<dbReference type="Gene3D" id="3.40.50.1000">
    <property type="entry name" value="HAD superfamily/HAD-like"/>
    <property type="match status" value="1"/>
</dbReference>
<proteinExistence type="inferred from homology"/>
<evidence type="ECO:0000256" key="6">
    <source>
        <dbReference type="ARBA" id="ARBA00022737"/>
    </source>
</evidence>
<dbReference type="RefSeq" id="WP_108917176.1">
    <property type="nucleotide sequence ID" value="NZ_BGJY01000010.1"/>
</dbReference>
<dbReference type="SFLD" id="SFLDS00003">
    <property type="entry name" value="Haloacid_Dehalogenase"/>
    <property type="match status" value="1"/>
</dbReference>
<dbReference type="GO" id="GO:0016887">
    <property type="term" value="F:ATP hydrolysis activity"/>
    <property type="evidence" value="ECO:0007669"/>
    <property type="project" value="InterPro"/>
</dbReference>
<keyword evidence="16" id="KW-1003">Cell membrane</keyword>
<evidence type="ECO:0000256" key="10">
    <source>
        <dbReference type="ARBA" id="ARBA00022842"/>
    </source>
</evidence>
<dbReference type="Pfam" id="PF00403">
    <property type="entry name" value="HMA"/>
    <property type="match status" value="3"/>
</dbReference>
<dbReference type="GO" id="GO:0055070">
    <property type="term" value="P:copper ion homeostasis"/>
    <property type="evidence" value="ECO:0007669"/>
    <property type="project" value="TreeGrafter"/>
</dbReference>
<accession>A0A2U1SQS6</accession>
<evidence type="ECO:0000256" key="2">
    <source>
        <dbReference type="ARBA" id="ARBA00006024"/>
    </source>
</evidence>
<keyword evidence="8" id="KW-0187">Copper transport</keyword>
<dbReference type="NCBIfam" id="TIGR01525">
    <property type="entry name" value="ATPase-IB_hvy"/>
    <property type="match status" value="1"/>
</dbReference>
<keyword evidence="15 16" id="KW-0472">Membrane</keyword>
<comment type="caution">
    <text evidence="19">The sequence shown here is derived from an EMBL/GenBank/DDBJ whole genome shotgun (WGS) entry which is preliminary data.</text>
</comment>
<name>A0A2U1SQS6_METSR</name>
<evidence type="ECO:0000256" key="4">
    <source>
        <dbReference type="ARBA" id="ARBA00022692"/>
    </source>
</evidence>
<feature type="region of interest" description="Disordered" evidence="17">
    <location>
        <begin position="828"/>
        <end position="861"/>
    </location>
</feature>
<dbReference type="PANTHER" id="PTHR43520">
    <property type="entry name" value="ATP7, ISOFORM B"/>
    <property type="match status" value="1"/>
</dbReference>
<dbReference type="GO" id="GO:0043682">
    <property type="term" value="F:P-type divalent copper transporter activity"/>
    <property type="evidence" value="ECO:0007669"/>
    <property type="project" value="TreeGrafter"/>
</dbReference>
<evidence type="ECO:0000256" key="16">
    <source>
        <dbReference type="RuleBase" id="RU362081"/>
    </source>
</evidence>
<dbReference type="Gene3D" id="2.70.150.10">
    <property type="entry name" value="Calcium-transporting ATPase, cytoplasmic transduction domain A"/>
    <property type="match status" value="1"/>
</dbReference>
<dbReference type="Proteomes" id="UP000245137">
    <property type="component" value="Unassembled WGS sequence"/>
</dbReference>
<dbReference type="InterPro" id="IPR008250">
    <property type="entry name" value="ATPase_P-typ_transduc_dom_A_sf"/>
</dbReference>
<evidence type="ECO:0000259" key="18">
    <source>
        <dbReference type="PROSITE" id="PS50846"/>
    </source>
</evidence>
<feature type="domain" description="HMA" evidence="18">
    <location>
        <begin position="81"/>
        <end position="147"/>
    </location>
</feature>
<dbReference type="InterPro" id="IPR023298">
    <property type="entry name" value="ATPase_P-typ_TM_dom_sf"/>
</dbReference>
<dbReference type="InterPro" id="IPR036163">
    <property type="entry name" value="HMA_dom_sf"/>
</dbReference>
<dbReference type="PROSITE" id="PS01047">
    <property type="entry name" value="HMA_1"/>
    <property type="match status" value="2"/>
</dbReference>
<keyword evidence="9 16" id="KW-0067">ATP-binding</keyword>
<dbReference type="OrthoDB" id="9813266at2"/>
<keyword evidence="12 16" id="KW-1133">Transmembrane helix</keyword>
<dbReference type="InterPro" id="IPR017969">
    <property type="entry name" value="Heavy-metal-associated_CS"/>
</dbReference>
<protein>
    <submittedName>
        <fullName evidence="19">Heavy metal translocating P-type ATPase</fullName>
    </submittedName>
</protein>
<evidence type="ECO:0000256" key="9">
    <source>
        <dbReference type="ARBA" id="ARBA00022840"/>
    </source>
</evidence>
<dbReference type="NCBIfam" id="TIGR01494">
    <property type="entry name" value="ATPase_P-type"/>
    <property type="match status" value="1"/>
</dbReference>
<gene>
    <name evidence="19" type="ORF">C5689_10195</name>
</gene>
<dbReference type="InterPro" id="IPR027256">
    <property type="entry name" value="P-typ_ATPase_IB"/>
</dbReference>
<feature type="transmembrane region" description="Helical" evidence="16">
    <location>
        <begin position="244"/>
        <end position="264"/>
    </location>
</feature>
<keyword evidence="11" id="KW-1278">Translocase</keyword>
<evidence type="ECO:0000256" key="11">
    <source>
        <dbReference type="ARBA" id="ARBA00022967"/>
    </source>
</evidence>
<dbReference type="InterPro" id="IPR023214">
    <property type="entry name" value="HAD_sf"/>
</dbReference>
<evidence type="ECO:0000256" key="12">
    <source>
        <dbReference type="ARBA" id="ARBA00022989"/>
    </source>
</evidence>
<dbReference type="GO" id="GO:0005524">
    <property type="term" value="F:ATP binding"/>
    <property type="evidence" value="ECO:0007669"/>
    <property type="project" value="UniProtKB-UniRule"/>
</dbReference>
<dbReference type="InterPro" id="IPR044492">
    <property type="entry name" value="P_typ_ATPase_HD_dom"/>
</dbReference>
<dbReference type="Gene3D" id="3.40.1110.10">
    <property type="entry name" value="Calcium-transporting ATPase, cytoplasmic domain N"/>
    <property type="match status" value="1"/>
</dbReference>
<dbReference type="PROSITE" id="PS00154">
    <property type="entry name" value="ATPASE_E1_E2"/>
    <property type="match status" value="1"/>
</dbReference>
<dbReference type="FunFam" id="3.30.70.100:FF:000001">
    <property type="entry name" value="ATPase copper transporting beta"/>
    <property type="match status" value="1"/>
</dbReference>
<feature type="transmembrane region" description="Helical" evidence="16">
    <location>
        <begin position="428"/>
        <end position="450"/>
    </location>
</feature>
<feature type="transmembrane region" description="Helical" evidence="16">
    <location>
        <begin position="796"/>
        <end position="814"/>
    </location>
</feature>
<keyword evidence="6" id="KW-0677">Repeat</keyword>
<evidence type="ECO:0000256" key="7">
    <source>
        <dbReference type="ARBA" id="ARBA00022741"/>
    </source>
</evidence>
<dbReference type="AlphaFoldDB" id="A0A2U1SQS6"/>
<evidence type="ECO:0000256" key="3">
    <source>
        <dbReference type="ARBA" id="ARBA00022448"/>
    </source>
</evidence>
<dbReference type="GO" id="GO:0005886">
    <property type="term" value="C:plasma membrane"/>
    <property type="evidence" value="ECO:0007669"/>
    <property type="project" value="UniProtKB-SubCell"/>
</dbReference>
<reference evidence="19 20" key="1">
    <citation type="journal article" date="2018" name="Appl. Microbiol. Biotechnol.">
        <title>Co-cultivation of the strictly anaerobic methanogen Methanosarcina barkeri with aerobic methanotrophs in an oxygen-limited membrane bioreactor.</title>
        <authorList>
            <person name="In 't Zandt M.H."/>
            <person name="van den Bosch T.J.M."/>
            <person name="Rijkers R."/>
            <person name="van Kessel M.A.H.J."/>
            <person name="Jetten M.S.M."/>
            <person name="Welte C.U."/>
        </authorList>
    </citation>
    <scope>NUCLEOTIDE SEQUENCE [LARGE SCALE GENOMIC DNA]</scope>
    <source>
        <strain evidence="19 20">DSM 17706</strain>
    </source>
</reference>
<dbReference type="InterPro" id="IPR059000">
    <property type="entry name" value="ATPase_P-type_domA"/>
</dbReference>
<dbReference type="InterPro" id="IPR018303">
    <property type="entry name" value="ATPase_P-typ_P_site"/>
</dbReference>
<organism evidence="19 20">
    <name type="scientific">Methylosinus sporium</name>
    <dbReference type="NCBI Taxonomy" id="428"/>
    <lineage>
        <taxon>Bacteria</taxon>
        <taxon>Pseudomonadati</taxon>
        <taxon>Pseudomonadota</taxon>
        <taxon>Alphaproteobacteria</taxon>
        <taxon>Hyphomicrobiales</taxon>
        <taxon>Methylocystaceae</taxon>
        <taxon>Methylosinus</taxon>
    </lineage>
</organism>
<keyword evidence="10" id="KW-0460">Magnesium</keyword>
<sequence>MADAATSANSSADAHLSFGVRGMTCASCVAHVEKALRGAPGVLSASVNLATERAAVALTPAADIALLARAVEEAGYEPAVETIEFGVGGMTCASCVAHVEKALRAVPGVIGAEVNLATDRARVRALGGGDLGKALRRAVAEAGYEPRELETGAKAADREKDAREQEAVSLRKRLIVAAALSAPVVFLEMGAHTIPGLGDWLMAAIGHQTIRYISFALATLVLAGPGRPFYEKGLPSLWRGHPDMNSLVAIGTMSAYLYSVVATFAPVLLPHGAADVYYESAVVIITLILFGRTLEARAKGRTSEAIRALVALQPKTARVLRGAEQIELPIDDIVVGDLVAVRPGERIATDGVVVDGASHVDESMITGEPAPVGKRKGSEVTGATVNATGAFTFRATRVGADTVLAGVIRMVEQAQGAKLPIQALVDRVTGVFVPAVLAIAYLTFLAWLAFGPQRDSSYALVAAVAVLIIACPCAMGLATPAAIMTGTGRAAELGILFRKGEALQSLRDVTLIAFDKTGTLTRGKPELTDLEAAPDVEPNEALRLAASVEARSEHPIAGALVAAAKARGLSLVEARDFAATPGMGVEASADGRKIAVGAARFMATLGLDISAFETTAAQLSAEGKTPLYVAIDGKPAAILCVADALEETSVAAVAALHAQGVATAMITGDDERAARAIAAKLGMDEVIAGVLPDGKVAALQRLRAGRKIAFVGDGVNDAPALAAADVGIAIGTGTDIAIEAADVVLMSGHVSKVPAALALSRATMRNIAQNLFWAFAYNVILIPVAAGALYPFNGTLLSPMLAAGAMAFSSVFVLTNALRLRRFRPPVEASATRAETTSGSESEPEGSHSQESREEENEMTTTFDVQEMSCGKCVKHVTEAVQKAEPQAQVKVDLATGKVEVSPSPEDPEALAKIITDAGYPARVAA</sequence>
<dbReference type="SUPFAM" id="SSF56784">
    <property type="entry name" value="HAD-like"/>
    <property type="match status" value="1"/>
</dbReference>
<dbReference type="CDD" id="cd02094">
    <property type="entry name" value="P-type_ATPase_Cu-like"/>
    <property type="match status" value="1"/>
</dbReference>
<dbReference type="GO" id="GO:0012505">
    <property type="term" value="C:endomembrane system"/>
    <property type="evidence" value="ECO:0007669"/>
    <property type="project" value="UniProtKB-SubCell"/>
</dbReference>
<dbReference type="InterPro" id="IPR001757">
    <property type="entry name" value="P_typ_ATPase"/>
</dbReference>
<dbReference type="PANTHER" id="PTHR43520:SF8">
    <property type="entry name" value="P-TYPE CU(+) TRANSPORTER"/>
    <property type="match status" value="1"/>
</dbReference>